<dbReference type="Pfam" id="PF04230">
    <property type="entry name" value="PS_pyruv_trans"/>
    <property type="match status" value="1"/>
</dbReference>
<dbReference type="Proteomes" id="UP000289734">
    <property type="component" value="Unassembled WGS sequence"/>
</dbReference>
<dbReference type="RefSeq" id="WP_129465624.1">
    <property type="nucleotide sequence ID" value="NZ_SBKQ01000020.1"/>
</dbReference>
<dbReference type="AlphaFoldDB" id="A0A4Q1KET2"/>
<keyword evidence="2" id="KW-0808">Transferase</keyword>
<sequence length="444" mass="50035">MKAIVVPGVTDLNKGDQALVWESHRIAMDTQLFEEVSILSLGDTEEEYQLLCAQSEAKGYRIIQNILKHPRRGKHPKGDVIGEGVFYLLFQVFNAVSDLFTRGFLLQICKNKFLTDLFFSKTTAKTIDEFRTTDAIFVKGGGFIHAHGEKTAPYVMWFFLFYIKLGIKLNKKLIFLPNSFGPFEGLTVSTQIKKTLNKMDLVLARENISAQKISDLLGQTISVSPDLGFYLKASDASVGRAVLNRYGFTESDKVVGVTIRPWRFPGKENPESLYEKYIHSVKELILHIDQQGFKVAFFNQSLGPNAHEDDRNAIEYLLSKLDSNDRAKFVWVNENFNCADLKSVYSNLHFFIGTRFHSVIFSMTSIVPSIAIGYGGNKAKGIMSDFHLDDYVIQIEDVTPNDLITRFDKGIAAYASIKSRLTENIILLEQKRVAAIALIKKAIA</sequence>
<evidence type="ECO:0000313" key="3">
    <source>
        <dbReference type="Proteomes" id="UP000289734"/>
    </source>
</evidence>
<dbReference type="GO" id="GO:0016740">
    <property type="term" value="F:transferase activity"/>
    <property type="evidence" value="ECO:0007669"/>
    <property type="project" value="UniProtKB-KW"/>
</dbReference>
<dbReference type="EMBL" id="SBKQ01000020">
    <property type="protein sequence ID" value="RXR27725.1"/>
    <property type="molecule type" value="Genomic_DNA"/>
</dbReference>
<keyword evidence="3" id="KW-1185">Reference proteome</keyword>
<dbReference type="PANTHER" id="PTHR36836:SF1">
    <property type="entry name" value="COLANIC ACID BIOSYNTHESIS PROTEIN WCAK"/>
    <property type="match status" value="1"/>
</dbReference>
<dbReference type="InterPro" id="IPR007345">
    <property type="entry name" value="Polysacch_pyruvyl_Trfase"/>
</dbReference>
<accession>A0A4Q1KET2</accession>
<comment type="caution">
    <text evidence="2">The sequence shown here is derived from an EMBL/GenBank/DDBJ whole genome shotgun (WGS) entry which is preliminary data.</text>
</comment>
<name>A0A4Q1KET2_9FLAO</name>
<proteinExistence type="predicted"/>
<dbReference type="PANTHER" id="PTHR36836">
    <property type="entry name" value="COLANIC ACID BIOSYNTHESIS PROTEIN WCAK"/>
    <property type="match status" value="1"/>
</dbReference>
<evidence type="ECO:0000313" key="2">
    <source>
        <dbReference type="EMBL" id="RXR27725.1"/>
    </source>
</evidence>
<reference evidence="3" key="1">
    <citation type="submission" date="2019-01" db="EMBL/GenBank/DDBJ databases">
        <title>Cytophagaceae bacterium strain CAR-16.</title>
        <authorList>
            <person name="Chen W.-M."/>
        </authorList>
    </citation>
    <scope>NUCLEOTIDE SEQUENCE [LARGE SCALE GENOMIC DNA]</scope>
    <source>
        <strain evidence="3">ICH-30</strain>
    </source>
</reference>
<organism evidence="2 3">
    <name type="scientific">Flavobacterium piscinae</name>
    <dbReference type="NCBI Taxonomy" id="2506424"/>
    <lineage>
        <taxon>Bacteria</taxon>
        <taxon>Pseudomonadati</taxon>
        <taxon>Bacteroidota</taxon>
        <taxon>Flavobacteriia</taxon>
        <taxon>Flavobacteriales</taxon>
        <taxon>Flavobacteriaceae</taxon>
        <taxon>Flavobacterium</taxon>
    </lineage>
</organism>
<dbReference type="OrthoDB" id="3199616at2"/>
<feature type="domain" description="Polysaccharide pyruvyl transferase" evidence="1">
    <location>
        <begin position="116"/>
        <end position="374"/>
    </location>
</feature>
<evidence type="ECO:0000259" key="1">
    <source>
        <dbReference type="Pfam" id="PF04230"/>
    </source>
</evidence>
<gene>
    <name evidence="2" type="ORF">EQG68_14575</name>
</gene>
<protein>
    <submittedName>
        <fullName evidence="2">Polysaccharide pyruvyl transferase family protein</fullName>
    </submittedName>
</protein>